<accession>A0A0F9PV79</accession>
<dbReference type="PROSITE" id="PS51669">
    <property type="entry name" value="4FE4S_MOW_BIS_MGD"/>
    <property type="match status" value="1"/>
</dbReference>
<reference evidence="9" key="1">
    <citation type="journal article" date="2015" name="Nature">
        <title>Complex archaea that bridge the gap between prokaryotes and eukaryotes.</title>
        <authorList>
            <person name="Spang A."/>
            <person name="Saw J.H."/>
            <person name="Jorgensen S.L."/>
            <person name="Zaremba-Niedzwiedzka K."/>
            <person name="Martijn J."/>
            <person name="Lind A.E."/>
            <person name="van Eijk R."/>
            <person name="Schleper C."/>
            <person name="Guy L."/>
            <person name="Ettema T.J."/>
        </authorList>
    </citation>
    <scope>NUCLEOTIDE SEQUENCE</scope>
</reference>
<dbReference type="Pfam" id="PF00384">
    <property type="entry name" value="Molybdopterin"/>
    <property type="match status" value="1"/>
</dbReference>
<dbReference type="PANTHER" id="PTHR43742:SF9">
    <property type="entry name" value="TETRATHIONATE REDUCTASE SUBUNIT A"/>
    <property type="match status" value="1"/>
</dbReference>
<keyword evidence="7" id="KW-0411">Iron-sulfur</keyword>
<evidence type="ECO:0000256" key="4">
    <source>
        <dbReference type="ARBA" id="ARBA00022729"/>
    </source>
</evidence>
<dbReference type="PANTHER" id="PTHR43742">
    <property type="entry name" value="TRIMETHYLAMINE-N-OXIDE REDUCTASE"/>
    <property type="match status" value="1"/>
</dbReference>
<dbReference type="SMART" id="SM00926">
    <property type="entry name" value="Molybdop_Fe4S4"/>
    <property type="match status" value="1"/>
</dbReference>
<dbReference type="SUPFAM" id="SSF53706">
    <property type="entry name" value="Formate dehydrogenase/DMSO reductase, domains 1-3"/>
    <property type="match status" value="1"/>
</dbReference>
<keyword evidence="2" id="KW-0500">Molybdenum</keyword>
<dbReference type="InterPro" id="IPR006656">
    <property type="entry name" value="Mopterin_OxRdtase"/>
</dbReference>
<dbReference type="EMBL" id="LAZR01002128">
    <property type="protein sequence ID" value="KKN34104.1"/>
    <property type="molecule type" value="Genomic_DNA"/>
</dbReference>
<evidence type="ECO:0000256" key="2">
    <source>
        <dbReference type="ARBA" id="ARBA00022505"/>
    </source>
</evidence>
<sequence>MRLNRRNFLKLGMISGSLLSLNSLSRSEKLKGEIKIGDFSPETGKKRKAIPSACWQCVSRDGIICYVEDCRLVKIEGNPKLPRTNGKLCSRGQAGINQVYNPDRLIYPLKRVGKRGEGMWKRISWEKAIDELTSKLKEVLDSGHPEEIMLHYGRMKASSSKIIKDHFFTALGTGTIGNHTSICEGGKWSAQELVWGKHYDVNDATHTNMILNFGCNVFEAHTSHIPFAQRVIKAVVDRGVKMVTFDVRLSNTAAKSTEWMPIKSGTDGAVALAMCNVIMNKGLYDREFINTWTNVTSSQLKKHLKPYTPKWAEGISGVPAEKIKSLALEFARAKPGTTISYRGAVAHYNGNENERAIKMLDAICGYIDVKGGTCKAVGPSWKNSFKKPKTKTKKLKILDGFPGQAAYPTHHMSHYVLKMIKEGS</sequence>
<evidence type="ECO:0000259" key="8">
    <source>
        <dbReference type="PROSITE" id="PS51669"/>
    </source>
</evidence>
<keyword evidence="1" id="KW-0004">4Fe-4S</keyword>
<evidence type="ECO:0000256" key="5">
    <source>
        <dbReference type="ARBA" id="ARBA00023002"/>
    </source>
</evidence>
<dbReference type="Gene3D" id="2.20.25.90">
    <property type="entry name" value="ADC-like domains"/>
    <property type="match status" value="1"/>
</dbReference>
<dbReference type="InterPro" id="IPR050612">
    <property type="entry name" value="Prok_Mopterin_Oxidored"/>
</dbReference>
<dbReference type="Gene3D" id="3.40.228.10">
    <property type="entry name" value="Dimethylsulfoxide Reductase, domain 2"/>
    <property type="match status" value="1"/>
</dbReference>
<evidence type="ECO:0000256" key="6">
    <source>
        <dbReference type="ARBA" id="ARBA00023004"/>
    </source>
</evidence>
<dbReference type="Pfam" id="PF04879">
    <property type="entry name" value="Molybdop_Fe4S4"/>
    <property type="match status" value="1"/>
</dbReference>
<dbReference type="InterPro" id="IPR006963">
    <property type="entry name" value="Mopterin_OxRdtase_4Fe-4S_dom"/>
</dbReference>
<proteinExistence type="predicted"/>
<comment type="caution">
    <text evidence="9">The sequence shown here is derived from an EMBL/GenBank/DDBJ whole genome shotgun (WGS) entry which is preliminary data.</text>
</comment>
<dbReference type="GO" id="GO:0051539">
    <property type="term" value="F:4 iron, 4 sulfur cluster binding"/>
    <property type="evidence" value="ECO:0007669"/>
    <property type="project" value="UniProtKB-KW"/>
</dbReference>
<keyword evidence="5" id="KW-0560">Oxidoreductase</keyword>
<dbReference type="GO" id="GO:0016491">
    <property type="term" value="F:oxidoreductase activity"/>
    <property type="evidence" value="ECO:0007669"/>
    <property type="project" value="UniProtKB-KW"/>
</dbReference>
<evidence type="ECO:0000256" key="3">
    <source>
        <dbReference type="ARBA" id="ARBA00022723"/>
    </source>
</evidence>
<evidence type="ECO:0000313" key="9">
    <source>
        <dbReference type="EMBL" id="KKN34104.1"/>
    </source>
</evidence>
<feature type="non-terminal residue" evidence="9">
    <location>
        <position position="424"/>
    </location>
</feature>
<dbReference type="GO" id="GO:0046872">
    <property type="term" value="F:metal ion binding"/>
    <property type="evidence" value="ECO:0007669"/>
    <property type="project" value="UniProtKB-KW"/>
</dbReference>
<evidence type="ECO:0000256" key="1">
    <source>
        <dbReference type="ARBA" id="ARBA00022485"/>
    </source>
</evidence>
<organism evidence="9">
    <name type="scientific">marine sediment metagenome</name>
    <dbReference type="NCBI Taxonomy" id="412755"/>
    <lineage>
        <taxon>unclassified sequences</taxon>
        <taxon>metagenomes</taxon>
        <taxon>ecological metagenomes</taxon>
    </lineage>
</organism>
<name>A0A0F9PV79_9ZZZZ</name>
<gene>
    <name evidence="9" type="ORF">LCGC14_0797120</name>
</gene>
<dbReference type="Gene3D" id="3.40.50.740">
    <property type="match status" value="1"/>
</dbReference>
<keyword evidence="4" id="KW-0732">Signal</keyword>
<feature type="domain" description="4Fe-4S Mo/W bis-MGD-type" evidence="8">
    <location>
        <begin position="47"/>
        <end position="103"/>
    </location>
</feature>
<dbReference type="AlphaFoldDB" id="A0A0F9PV79"/>
<keyword evidence="3" id="KW-0479">Metal-binding</keyword>
<protein>
    <recommendedName>
        <fullName evidence="8">4Fe-4S Mo/W bis-MGD-type domain-containing protein</fullName>
    </recommendedName>
</protein>
<evidence type="ECO:0000256" key="7">
    <source>
        <dbReference type="ARBA" id="ARBA00023014"/>
    </source>
</evidence>
<keyword evidence="6" id="KW-0408">Iron</keyword>